<protein>
    <submittedName>
        <fullName evidence="2">(diamondback moth) hypothetical protein</fullName>
    </submittedName>
</protein>
<keyword evidence="1" id="KW-0732">Signal</keyword>
<organism evidence="2 3">
    <name type="scientific">Plutella xylostella</name>
    <name type="common">Diamondback moth</name>
    <name type="synonym">Plutella maculipennis</name>
    <dbReference type="NCBI Taxonomy" id="51655"/>
    <lineage>
        <taxon>Eukaryota</taxon>
        <taxon>Metazoa</taxon>
        <taxon>Ecdysozoa</taxon>
        <taxon>Arthropoda</taxon>
        <taxon>Hexapoda</taxon>
        <taxon>Insecta</taxon>
        <taxon>Pterygota</taxon>
        <taxon>Neoptera</taxon>
        <taxon>Endopterygota</taxon>
        <taxon>Lepidoptera</taxon>
        <taxon>Glossata</taxon>
        <taxon>Ditrysia</taxon>
        <taxon>Yponomeutoidea</taxon>
        <taxon>Plutellidae</taxon>
        <taxon>Plutella</taxon>
    </lineage>
</organism>
<sequence length="321" mass="35359">MWPVILFPLLISSVVGGWEKKFINFGSFVCPREEKALGRCLKDSFNLYIPQLASGLPEYGLPACEPLVVPSLTVEQSTGAIRVSSTYSDVTVRGPSKMKVTNVDVNPRKHLVVVDMHIPELLMRGRYRLHGNVLMLPIEGEGTFSGRYSDIDAVVTIKLGRAHRENSVDALSCDSLDVHFHVAGASVQLNNLFGGDGELVRTGSRRSNPHWLHVHFHVAGASVQLNNLFGGDGELASTGSRKSNPHWLQVYFHVAGAFVQLNNLFGGDGELGRAMNKFLNENWQKLTEELQAPLEVALKDFLKPLADHSFATLNADDILYS</sequence>
<evidence type="ECO:0000313" key="3">
    <source>
        <dbReference type="Proteomes" id="UP000653454"/>
    </source>
</evidence>
<dbReference type="InterPro" id="IPR038606">
    <property type="entry name" value="To_sf"/>
</dbReference>
<gene>
    <name evidence="2" type="ORF">PLXY2_LOCUS3752</name>
</gene>
<dbReference type="GO" id="GO:0005615">
    <property type="term" value="C:extracellular space"/>
    <property type="evidence" value="ECO:0007669"/>
    <property type="project" value="TreeGrafter"/>
</dbReference>
<evidence type="ECO:0000313" key="2">
    <source>
        <dbReference type="EMBL" id="CAG9107138.1"/>
    </source>
</evidence>
<feature type="signal peptide" evidence="1">
    <location>
        <begin position="1"/>
        <end position="17"/>
    </location>
</feature>
<dbReference type="PANTHER" id="PTHR11008">
    <property type="entry name" value="PROTEIN TAKEOUT-LIKE PROTEIN"/>
    <property type="match status" value="1"/>
</dbReference>
<dbReference type="Proteomes" id="UP000653454">
    <property type="component" value="Unassembled WGS sequence"/>
</dbReference>
<name>A0A8S4DYN6_PLUXY</name>
<reference evidence="2" key="1">
    <citation type="submission" date="2020-11" db="EMBL/GenBank/DDBJ databases">
        <authorList>
            <person name="Whiteford S."/>
        </authorList>
    </citation>
    <scope>NUCLEOTIDE SEQUENCE</scope>
</reference>
<dbReference type="PANTHER" id="PTHR11008:SF39">
    <property type="entry name" value="CIRCADIAN CLOCK-CONTROLLED PROTEIN-LIKE PROTEIN"/>
    <property type="match status" value="1"/>
</dbReference>
<dbReference type="AlphaFoldDB" id="A0A8S4DYN6"/>
<accession>A0A8S4DYN6</accession>
<feature type="chain" id="PRO_5035904076" evidence="1">
    <location>
        <begin position="18"/>
        <end position="321"/>
    </location>
</feature>
<keyword evidence="3" id="KW-1185">Reference proteome</keyword>
<dbReference type="EMBL" id="CAJHNJ030000010">
    <property type="protein sequence ID" value="CAG9107138.1"/>
    <property type="molecule type" value="Genomic_DNA"/>
</dbReference>
<evidence type="ECO:0000256" key="1">
    <source>
        <dbReference type="SAM" id="SignalP"/>
    </source>
</evidence>
<proteinExistence type="predicted"/>
<dbReference type="Pfam" id="PF06585">
    <property type="entry name" value="JHBP"/>
    <property type="match status" value="2"/>
</dbReference>
<dbReference type="SMART" id="SM00700">
    <property type="entry name" value="JHBP"/>
    <property type="match status" value="1"/>
</dbReference>
<dbReference type="Gene3D" id="3.15.10.30">
    <property type="entry name" value="Haemolymph juvenile hormone binding protein"/>
    <property type="match status" value="2"/>
</dbReference>
<comment type="caution">
    <text evidence="2">The sequence shown here is derived from an EMBL/GenBank/DDBJ whole genome shotgun (WGS) entry which is preliminary data.</text>
</comment>
<dbReference type="InterPro" id="IPR010562">
    <property type="entry name" value="Haemolymph_juvenile_hormone-bd"/>
</dbReference>